<dbReference type="EMBL" id="CP010827">
    <property type="protein sequence ID" value="AJI80102.1"/>
    <property type="molecule type" value="Genomic_DNA"/>
</dbReference>
<evidence type="ECO:0000313" key="3">
    <source>
        <dbReference type="Proteomes" id="UP000031890"/>
    </source>
</evidence>
<feature type="transmembrane region" description="Helical" evidence="1">
    <location>
        <begin position="80"/>
        <end position="99"/>
    </location>
</feature>
<dbReference type="Proteomes" id="UP000031890">
    <property type="component" value="Chromosome"/>
</dbReference>
<sequence length="155" mass="16152">MSMLVVGILFFIIAAILLIVGGLATMRKLPGNGVVGLRLAEIRKTKEAWDNAHAVAGPFWTLGGVALVFGGIVALRAEGWMWLIPAATFVIAVLALSIGSNMGARAAYLWDQAHKDDEGCGDSCNCGDGGCGEEEAPTVDVSAVRAAAERADQSH</sequence>
<proteinExistence type="predicted"/>
<dbReference type="STRING" id="161899.CSING_13095"/>
<feature type="transmembrane region" description="Helical" evidence="1">
    <location>
        <begin position="6"/>
        <end position="24"/>
    </location>
</feature>
<keyword evidence="1" id="KW-0812">Transmembrane</keyword>
<gene>
    <name evidence="2" type="ORF">CSING_13095</name>
</gene>
<keyword evidence="1" id="KW-0472">Membrane</keyword>
<dbReference type="AlphaFoldDB" id="A0A0B6EUI4"/>
<dbReference type="Pfam" id="PF13630">
    <property type="entry name" value="SdpI"/>
    <property type="match status" value="1"/>
</dbReference>
<accession>A0A0B6EUI4</accession>
<feature type="transmembrane region" description="Helical" evidence="1">
    <location>
        <begin position="52"/>
        <end position="74"/>
    </location>
</feature>
<evidence type="ECO:0000313" key="2">
    <source>
        <dbReference type="EMBL" id="AJI80102.1"/>
    </source>
</evidence>
<keyword evidence="1" id="KW-1133">Transmembrane helix</keyword>
<protein>
    <submittedName>
        <fullName evidence="2">SdpI/YhfL protein family</fullName>
    </submittedName>
</protein>
<evidence type="ECO:0000256" key="1">
    <source>
        <dbReference type="SAM" id="Phobius"/>
    </source>
</evidence>
<name>A0A0B6EUI4_9CORY</name>
<dbReference type="KEGG" id="csx:CSING_13095"/>
<dbReference type="HOGENOM" id="CLU_113638_0_0_11"/>
<reference evidence="2 3" key="1">
    <citation type="journal article" date="2015" name="Genome Announc.">
        <title>Complete Genome Sequence and Annotation of Corynebacterium singulare DSM 44357, Isolated from a Human Semen Specimen.</title>
        <authorList>
            <person name="Merten M."/>
            <person name="Brinkrolf K."/>
            <person name="Albersmeier A."/>
            <person name="Kutter Y."/>
            <person name="Ruckert C."/>
            <person name="Tauch A."/>
        </authorList>
    </citation>
    <scope>NUCLEOTIDE SEQUENCE [LARGE SCALE GENOMIC DNA]</scope>
    <source>
        <strain evidence="2">IBS B52218</strain>
    </source>
</reference>
<dbReference type="InterPro" id="IPR025962">
    <property type="entry name" value="SdpI/YhfL"/>
</dbReference>
<organism evidence="2 3">
    <name type="scientific">Corynebacterium singulare</name>
    <dbReference type="NCBI Taxonomy" id="161899"/>
    <lineage>
        <taxon>Bacteria</taxon>
        <taxon>Bacillati</taxon>
        <taxon>Actinomycetota</taxon>
        <taxon>Actinomycetes</taxon>
        <taxon>Mycobacteriales</taxon>
        <taxon>Corynebacteriaceae</taxon>
        <taxon>Corynebacterium</taxon>
    </lineage>
</organism>